<feature type="region of interest" description="Disordered" evidence="1">
    <location>
        <begin position="1"/>
        <end position="63"/>
    </location>
</feature>
<feature type="compositionally biased region" description="Polar residues" evidence="1">
    <location>
        <begin position="1"/>
        <end position="37"/>
    </location>
</feature>
<dbReference type="AlphaFoldDB" id="A0A1L9VY14"/>
<gene>
    <name evidence="2" type="ORF">ASPGLDRAFT_31918</name>
</gene>
<evidence type="ECO:0000313" key="3">
    <source>
        <dbReference type="Proteomes" id="UP000184300"/>
    </source>
</evidence>
<dbReference type="EMBL" id="KV878889">
    <property type="protein sequence ID" value="OJJ88810.1"/>
    <property type="molecule type" value="Genomic_DNA"/>
</dbReference>
<dbReference type="RefSeq" id="XP_022405486.1">
    <property type="nucleotide sequence ID" value="XM_022544114.1"/>
</dbReference>
<accession>A0A1L9VY14</accession>
<feature type="compositionally biased region" description="Polar residues" evidence="1">
    <location>
        <begin position="47"/>
        <end position="62"/>
    </location>
</feature>
<dbReference type="Proteomes" id="UP000184300">
    <property type="component" value="Unassembled WGS sequence"/>
</dbReference>
<proteinExistence type="predicted"/>
<protein>
    <submittedName>
        <fullName evidence="2">Uncharacterized protein</fullName>
    </submittedName>
</protein>
<name>A0A1L9VY14_ASPGL</name>
<dbReference type="VEuPathDB" id="FungiDB:ASPGLDRAFT_31918"/>
<evidence type="ECO:0000313" key="2">
    <source>
        <dbReference type="EMBL" id="OJJ88810.1"/>
    </source>
</evidence>
<evidence type="ECO:0000256" key="1">
    <source>
        <dbReference type="SAM" id="MobiDB-lite"/>
    </source>
</evidence>
<reference evidence="3" key="1">
    <citation type="journal article" date="2017" name="Genome Biol.">
        <title>Comparative genomics reveals high biological diversity and specific adaptations in the industrially and medically important fungal genus Aspergillus.</title>
        <authorList>
            <person name="de Vries R.P."/>
            <person name="Riley R."/>
            <person name="Wiebenga A."/>
            <person name="Aguilar-Osorio G."/>
            <person name="Amillis S."/>
            <person name="Uchima C.A."/>
            <person name="Anderluh G."/>
            <person name="Asadollahi M."/>
            <person name="Askin M."/>
            <person name="Barry K."/>
            <person name="Battaglia E."/>
            <person name="Bayram O."/>
            <person name="Benocci T."/>
            <person name="Braus-Stromeyer S.A."/>
            <person name="Caldana C."/>
            <person name="Canovas D."/>
            <person name="Cerqueira G.C."/>
            <person name="Chen F."/>
            <person name="Chen W."/>
            <person name="Choi C."/>
            <person name="Clum A."/>
            <person name="Dos Santos R.A."/>
            <person name="Damasio A.R."/>
            <person name="Diallinas G."/>
            <person name="Emri T."/>
            <person name="Fekete E."/>
            <person name="Flipphi M."/>
            <person name="Freyberg S."/>
            <person name="Gallo A."/>
            <person name="Gournas C."/>
            <person name="Habgood R."/>
            <person name="Hainaut M."/>
            <person name="Harispe M.L."/>
            <person name="Henrissat B."/>
            <person name="Hilden K.S."/>
            <person name="Hope R."/>
            <person name="Hossain A."/>
            <person name="Karabika E."/>
            <person name="Karaffa L."/>
            <person name="Karanyi Z."/>
            <person name="Krasevec N."/>
            <person name="Kuo A."/>
            <person name="Kusch H."/>
            <person name="LaButti K."/>
            <person name="Lagendijk E.L."/>
            <person name="Lapidus A."/>
            <person name="Levasseur A."/>
            <person name="Lindquist E."/>
            <person name="Lipzen A."/>
            <person name="Logrieco A.F."/>
            <person name="MacCabe A."/>
            <person name="Maekelae M.R."/>
            <person name="Malavazi I."/>
            <person name="Melin P."/>
            <person name="Meyer V."/>
            <person name="Mielnichuk N."/>
            <person name="Miskei M."/>
            <person name="Molnar A.P."/>
            <person name="Mule G."/>
            <person name="Ngan C.Y."/>
            <person name="Orejas M."/>
            <person name="Orosz E."/>
            <person name="Ouedraogo J.P."/>
            <person name="Overkamp K.M."/>
            <person name="Park H.-S."/>
            <person name="Perrone G."/>
            <person name="Piumi F."/>
            <person name="Punt P.J."/>
            <person name="Ram A.F."/>
            <person name="Ramon A."/>
            <person name="Rauscher S."/>
            <person name="Record E."/>
            <person name="Riano-Pachon D.M."/>
            <person name="Robert V."/>
            <person name="Roehrig J."/>
            <person name="Ruller R."/>
            <person name="Salamov A."/>
            <person name="Salih N.S."/>
            <person name="Samson R.A."/>
            <person name="Sandor E."/>
            <person name="Sanguinetti M."/>
            <person name="Schuetze T."/>
            <person name="Sepcic K."/>
            <person name="Shelest E."/>
            <person name="Sherlock G."/>
            <person name="Sophianopoulou V."/>
            <person name="Squina F.M."/>
            <person name="Sun H."/>
            <person name="Susca A."/>
            <person name="Todd R.B."/>
            <person name="Tsang A."/>
            <person name="Unkles S.E."/>
            <person name="van de Wiele N."/>
            <person name="van Rossen-Uffink D."/>
            <person name="Oliveira J.V."/>
            <person name="Vesth T.C."/>
            <person name="Visser J."/>
            <person name="Yu J.-H."/>
            <person name="Zhou M."/>
            <person name="Andersen M.R."/>
            <person name="Archer D.B."/>
            <person name="Baker S.E."/>
            <person name="Benoit I."/>
            <person name="Brakhage A.A."/>
            <person name="Braus G.H."/>
            <person name="Fischer R."/>
            <person name="Frisvad J.C."/>
            <person name="Goldman G.H."/>
            <person name="Houbraken J."/>
            <person name="Oakley B."/>
            <person name="Pocsi I."/>
            <person name="Scazzocchio C."/>
            <person name="Seiboth B."/>
            <person name="vanKuyk P.A."/>
            <person name="Wortman J."/>
            <person name="Dyer P.S."/>
            <person name="Grigoriev I.V."/>
        </authorList>
    </citation>
    <scope>NUCLEOTIDE SEQUENCE [LARGE SCALE GENOMIC DNA]</scope>
    <source>
        <strain evidence="3">CBS 516.65</strain>
    </source>
</reference>
<dbReference type="GeneID" id="34460375"/>
<sequence length="96" mass="10200">MGNNGQFNSQYSQSTINKSTSDQCLVNHSNGSRTSMVPSDGPAALTGKQNPSPKSHSSNVSRLQEDIAGIGSWTDSTPDLQIAMEFDLVLEVNQGS</sequence>
<keyword evidence="3" id="KW-1185">Reference proteome</keyword>
<organism evidence="2 3">
    <name type="scientific">Aspergillus glaucus CBS 516.65</name>
    <dbReference type="NCBI Taxonomy" id="1160497"/>
    <lineage>
        <taxon>Eukaryota</taxon>
        <taxon>Fungi</taxon>
        <taxon>Dikarya</taxon>
        <taxon>Ascomycota</taxon>
        <taxon>Pezizomycotina</taxon>
        <taxon>Eurotiomycetes</taxon>
        <taxon>Eurotiomycetidae</taxon>
        <taxon>Eurotiales</taxon>
        <taxon>Aspergillaceae</taxon>
        <taxon>Aspergillus</taxon>
        <taxon>Aspergillus subgen. Aspergillus</taxon>
    </lineage>
</organism>